<feature type="chain" id="PRO_5039368095" description="Lipoprotein" evidence="2">
    <location>
        <begin position="25"/>
        <end position="268"/>
    </location>
</feature>
<gene>
    <name evidence="3" type="ORF">SAMN02910265_00766</name>
</gene>
<dbReference type="RefSeq" id="WP_074714569.1">
    <property type="nucleotide sequence ID" value="NZ_FNWV01000002.1"/>
</dbReference>
<feature type="region of interest" description="Disordered" evidence="1">
    <location>
        <begin position="19"/>
        <end position="74"/>
    </location>
</feature>
<evidence type="ECO:0008006" key="5">
    <source>
        <dbReference type="Google" id="ProtNLM"/>
    </source>
</evidence>
<organism evidence="3 4">
    <name type="scientific">Ruminococcus flavefaciens</name>
    <dbReference type="NCBI Taxonomy" id="1265"/>
    <lineage>
        <taxon>Bacteria</taxon>
        <taxon>Bacillati</taxon>
        <taxon>Bacillota</taxon>
        <taxon>Clostridia</taxon>
        <taxon>Eubacteriales</taxon>
        <taxon>Oscillospiraceae</taxon>
        <taxon>Ruminococcus</taxon>
    </lineage>
</organism>
<proteinExistence type="predicted"/>
<dbReference type="EMBL" id="FNWV01000002">
    <property type="protein sequence ID" value="SEH45909.1"/>
    <property type="molecule type" value="Genomic_DNA"/>
</dbReference>
<evidence type="ECO:0000313" key="3">
    <source>
        <dbReference type="EMBL" id="SEH45909.1"/>
    </source>
</evidence>
<accession>A0A1H6IHE4</accession>
<reference evidence="3 4" key="1">
    <citation type="submission" date="2016-10" db="EMBL/GenBank/DDBJ databases">
        <authorList>
            <person name="de Groot N.N."/>
        </authorList>
    </citation>
    <scope>NUCLEOTIDE SEQUENCE [LARGE SCALE GENOMIC DNA]</scope>
    <source>
        <strain evidence="3 4">YAD2003</strain>
    </source>
</reference>
<dbReference type="OrthoDB" id="1817824at2"/>
<dbReference type="AlphaFoldDB" id="A0A1H6IHE4"/>
<evidence type="ECO:0000256" key="1">
    <source>
        <dbReference type="SAM" id="MobiDB-lite"/>
    </source>
</evidence>
<keyword evidence="2" id="KW-0732">Signal</keyword>
<protein>
    <recommendedName>
        <fullName evidence="5">Lipoprotein</fullName>
    </recommendedName>
</protein>
<name>A0A1H6IHE4_RUMFL</name>
<dbReference type="Proteomes" id="UP000183190">
    <property type="component" value="Unassembled WGS sequence"/>
</dbReference>
<dbReference type="PROSITE" id="PS51257">
    <property type="entry name" value="PROKAR_LIPOPROTEIN"/>
    <property type="match status" value="1"/>
</dbReference>
<sequence>MKKAIAVSCLAALLLAGCTKPNNNNDDNNNSTTENTTAAVTTEAAETTTEAETTTAVRKTEPPTTAAHPETETTTFAESDENFRQRYDGFFADVKPMLSSYFDHLLEENGGHAYMEYAIYDVDKCGVPEIIIKSGNSEADFTTYVYKEDGFDGMYQIGELGGSHTAYYHDGTDGFVIVWAQMSTMSINYTGIEDYKLKETEIVQEIIADDHGYDDIIKENGLTKLPYVSVYKADEESAGYSYIYSADGTEERKEELYFEYKDLIERKN</sequence>
<feature type="signal peptide" evidence="2">
    <location>
        <begin position="1"/>
        <end position="24"/>
    </location>
</feature>
<evidence type="ECO:0000256" key="2">
    <source>
        <dbReference type="SAM" id="SignalP"/>
    </source>
</evidence>
<feature type="compositionally biased region" description="Low complexity" evidence="1">
    <location>
        <begin position="22"/>
        <end position="74"/>
    </location>
</feature>
<evidence type="ECO:0000313" key="4">
    <source>
        <dbReference type="Proteomes" id="UP000183190"/>
    </source>
</evidence>